<feature type="compositionally biased region" description="Low complexity" evidence="2">
    <location>
        <begin position="804"/>
        <end position="814"/>
    </location>
</feature>
<feature type="compositionally biased region" description="Polar residues" evidence="2">
    <location>
        <begin position="886"/>
        <end position="922"/>
    </location>
</feature>
<feature type="compositionally biased region" description="Basic and acidic residues" evidence="2">
    <location>
        <begin position="790"/>
        <end position="803"/>
    </location>
</feature>
<dbReference type="InterPro" id="IPR011993">
    <property type="entry name" value="PH-like_dom_sf"/>
</dbReference>
<protein>
    <recommendedName>
        <fullName evidence="3">PH domain-containing protein</fullName>
    </recommendedName>
</protein>
<dbReference type="Gene3D" id="2.30.29.30">
    <property type="entry name" value="Pleckstrin-homology domain (PH domain)/Phosphotyrosine-binding domain (PTB)"/>
    <property type="match status" value="1"/>
</dbReference>
<keyword evidence="1" id="KW-0597">Phosphoprotein</keyword>
<dbReference type="CDD" id="cd13311">
    <property type="entry name" value="PH_Slm1"/>
    <property type="match status" value="1"/>
</dbReference>
<feature type="compositionally biased region" description="Low complexity" evidence="2">
    <location>
        <begin position="923"/>
        <end position="939"/>
    </location>
</feature>
<feature type="compositionally biased region" description="Low complexity" evidence="2">
    <location>
        <begin position="826"/>
        <end position="841"/>
    </location>
</feature>
<evidence type="ECO:0000256" key="2">
    <source>
        <dbReference type="SAM" id="MobiDB-lite"/>
    </source>
</evidence>
<dbReference type="InterPro" id="IPR046869">
    <property type="entry name" value="SLM1/RGC1-like_PH"/>
</dbReference>
<proteinExistence type="predicted"/>
<reference evidence="4" key="1">
    <citation type="submission" date="2020-02" db="EMBL/GenBank/DDBJ databases">
        <authorList>
            <person name="Palmer J.M."/>
        </authorList>
    </citation>
    <scope>NUCLEOTIDE SEQUENCE</scope>
    <source>
        <strain evidence="4">EPUS1.4</strain>
        <tissue evidence="4">Thallus</tissue>
    </source>
</reference>
<dbReference type="PANTHER" id="PTHR31941:SF16">
    <property type="entry name" value="PHOSPHATIDYLINOSITOL 4,5-BISPHOSPHATE-BINDING PROTEIN SLM1-RELATED"/>
    <property type="match status" value="1"/>
</dbReference>
<dbReference type="Pfam" id="PF20400">
    <property type="entry name" value="BAR_4"/>
    <property type="match status" value="1"/>
</dbReference>
<keyword evidence="5" id="KW-1185">Reference proteome</keyword>
<dbReference type="AlphaFoldDB" id="A0A8H7AAX3"/>
<evidence type="ECO:0000313" key="4">
    <source>
        <dbReference type="EMBL" id="KAF7504169.1"/>
    </source>
</evidence>
<comment type="caution">
    <text evidence="4">The sequence shown here is derived from an EMBL/GenBank/DDBJ whole genome shotgun (WGS) entry which is preliminary data.</text>
</comment>
<feature type="compositionally biased region" description="Polar residues" evidence="2">
    <location>
        <begin position="94"/>
        <end position="104"/>
    </location>
</feature>
<dbReference type="InterPro" id="IPR043453">
    <property type="entry name" value="Slm1_PH"/>
</dbReference>
<gene>
    <name evidence="4" type="ORF">GJ744_002638</name>
</gene>
<feature type="region of interest" description="Disordered" evidence="2">
    <location>
        <begin position="1"/>
        <end position="140"/>
    </location>
</feature>
<dbReference type="EMBL" id="JAACFV010000147">
    <property type="protein sequence ID" value="KAF7504169.1"/>
    <property type="molecule type" value="Genomic_DNA"/>
</dbReference>
<feature type="compositionally biased region" description="Basic and acidic residues" evidence="2">
    <location>
        <begin position="598"/>
        <end position="610"/>
    </location>
</feature>
<feature type="compositionally biased region" description="Basic and acidic residues" evidence="2">
    <location>
        <begin position="708"/>
        <end position="718"/>
    </location>
</feature>
<dbReference type="Proteomes" id="UP000606974">
    <property type="component" value="Unassembled WGS sequence"/>
</dbReference>
<organism evidence="4 5">
    <name type="scientific">Endocarpon pusillum</name>
    <dbReference type="NCBI Taxonomy" id="364733"/>
    <lineage>
        <taxon>Eukaryota</taxon>
        <taxon>Fungi</taxon>
        <taxon>Dikarya</taxon>
        <taxon>Ascomycota</taxon>
        <taxon>Pezizomycotina</taxon>
        <taxon>Eurotiomycetes</taxon>
        <taxon>Chaetothyriomycetidae</taxon>
        <taxon>Verrucariales</taxon>
        <taxon>Verrucariaceae</taxon>
        <taxon>Endocarpon</taxon>
    </lineage>
</organism>
<feature type="compositionally biased region" description="Low complexity" evidence="2">
    <location>
        <begin position="735"/>
        <end position="788"/>
    </location>
</feature>
<dbReference type="SUPFAM" id="SSF50729">
    <property type="entry name" value="PH domain-like"/>
    <property type="match status" value="1"/>
</dbReference>
<dbReference type="InterPro" id="IPR001849">
    <property type="entry name" value="PH_domain"/>
</dbReference>
<sequence>MGSRPATPSNEVHHVNASVANRPRDTNSRPNSYFAFDALGGAASLDQGQDPHMESSPLAQSLNKHEDSYGLSQNEDPVFDEGHRNMTGGELRRFNSQASQSQPLMPSKGGTLKKKASLRRSGSIKRSSSRRSTRAGSVRSLALGEKEKYGEGEEFNSAFYKPIPTTGSPTDVLATRFQAWRKVLKDLITYFRDIHKSYEARSKALTTVSHAINNITIPGEFLTSGGVGDATYILQDFHKRILNETNRAREMENEVIMQLTGLRSDLQQKIKEIKSLSGDFKNSVDKETEGSRRAVRHLQEALGLVDTDPAATAGKGDPFIVKLGVDRQIERQIEEENYLHRAYLNLESSGRELESIVVGEIHKAYAAYAGILKREADEAFDTAEKLREGPLAMAKDHEWEVFVANNDHMVDPRIPIRSFEQITYPGKDHPAATEVRSGMLERKSKYLKNYTPGWYILSPTHLHEFKSADRIYSQAPIMSLLLPEQKLGSHSEHGSSSHKFMLKGRQTGGMHRGHTWIFRAESYDTMMAWYADIKELTEKSGKERDAFVRRSHARSISGGSMKAHSIGDSSDGGLEEDEADAQPYSSEQSVRGVPPAEKAGDGGIDTRIDGNAEAGPEVYIYGDGQPDAAGWPPSQRPSPGGRFPSDLNVHRGLQAPLSPSSGESSTERDRDAIAAAGALPGSGMPYLPSDDTEQQPEHIAVLAGGEKATAKRREHDYPEESAAGHRHANPLQHFSPAPQRPYSQQSQYSQAQPEYAQSSQHSTQPQQESTQSYQQYAQPQQETAPTPSRFTEDLPHQTQHDHTGSGIAASVGGAAIGATGVHQYVQQPHGQQPHGQQPQQPETVTDEMDHASAVPAPGTSSPPITIETATTTSPTTFTNTNPRPASSSQGDAGSLSTIPTSMGSINYGVESSQPKTTPSAHQAGTVTTAEAVSTSAAASDEPSYAQQAGTGMKMTAEALPTAGPDQTQDAPSKPTPLRSVTTGTISDLHIPGEFPKTPKYAQ</sequence>
<evidence type="ECO:0000256" key="1">
    <source>
        <dbReference type="ARBA" id="ARBA00022553"/>
    </source>
</evidence>
<feature type="compositionally biased region" description="Polar residues" evidence="2">
    <location>
        <begin position="1"/>
        <end position="10"/>
    </location>
</feature>
<evidence type="ECO:0000259" key="3">
    <source>
        <dbReference type="PROSITE" id="PS50003"/>
    </source>
</evidence>
<dbReference type="SMART" id="SM00233">
    <property type="entry name" value="PH"/>
    <property type="match status" value="1"/>
</dbReference>
<dbReference type="OrthoDB" id="5598057at2759"/>
<dbReference type="InterPro" id="IPR046868">
    <property type="entry name" value="BAR_4"/>
</dbReference>
<dbReference type="PANTHER" id="PTHR31941">
    <property type="entry name" value="CYTOSKELETAL SIGNALING PROTEIN SLM1"/>
    <property type="match status" value="1"/>
</dbReference>
<feature type="region of interest" description="Disordered" evidence="2">
    <location>
        <begin position="826"/>
        <end position="1002"/>
    </location>
</feature>
<dbReference type="PROSITE" id="PS50003">
    <property type="entry name" value="PH_DOMAIN"/>
    <property type="match status" value="1"/>
</dbReference>
<dbReference type="Pfam" id="PF20399">
    <property type="entry name" value="PH_20"/>
    <property type="match status" value="1"/>
</dbReference>
<evidence type="ECO:0000313" key="5">
    <source>
        <dbReference type="Proteomes" id="UP000606974"/>
    </source>
</evidence>
<name>A0A8H7AAX3_9EURO</name>
<feature type="domain" description="PH" evidence="3">
    <location>
        <begin position="433"/>
        <end position="538"/>
    </location>
</feature>
<feature type="compositionally biased region" description="Low complexity" evidence="2">
    <location>
        <begin position="859"/>
        <end position="885"/>
    </location>
</feature>
<feature type="region of interest" description="Disordered" evidence="2">
    <location>
        <begin position="551"/>
        <end position="814"/>
    </location>
</feature>
<accession>A0A8H7AAX3</accession>